<protein>
    <submittedName>
        <fullName evidence="3">Uncharacterized protein</fullName>
    </submittedName>
</protein>
<dbReference type="PROSITE" id="PS51257">
    <property type="entry name" value="PROKAR_LIPOPROTEIN"/>
    <property type="match status" value="1"/>
</dbReference>
<keyword evidence="4" id="KW-1185">Reference proteome</keyword>
<accession>A0A7W4IYC6</accession>
<evidence type="ECO:0000256" key="2">
    <source>
        <dbReference type="SAM" id="SignalP"/>
    </source>
</evidence>
<dbReference type="Proteomes" id="UP000577891">
    <property type="component" value="Unassembled WGS sequence"/>
</dbReference>
<evidence type="ECO:0000313" key="4">
    <source>
        <dbReference type="Proteomes" id="UP000577891"/>
    </source>
</evidence>
<name>A0A7W4IYC6_9PROT</name>
<evidence type="ECO:0000313" key="3">
    <source>
        <dbReference type="EMBL" id="MBB2171318.1"/>
    </source>
</evidence>
<evidence type="ECO:0000256" key="1">
    <source>
        <dbReference type="SAM" id="MobiDB-lite"/>
    </source>
</evidence>
<sequence>MRILTFLAIAAMAVSLLACEEPRHDGRRGYHGDRGGGWGGGGYRQDSGGDGRGGYGGGGRPGGY</sequence>
<dbReference type="RefSeq" id="WP_182977902.1">
    <property type="nucleotide sequence ID" value="NZ_BAABGB010000001.1"/>
</dbReference>
<reference evidence="3 4" key="1">
    <citation type="submission" date="2020-04" db="EMBL/GenBank/DDBJ databases">
        <title>Description of novel Gluconacetobacter.</title>
        <authorList>
            <person name="Sombolestani A."/>
        </authorList>
    </citation>
    <scope>NUCLEOTIDE SEQUENCE [LARGE SCALE GENOMIC DNA]</scope>
    <source>
        <strain evidence="3 4">LMG 27724</strain>
    </source>
</reference>
<proteinExistence type="predicted"/>
<feature type="compositionally biased region" description="Gly residues" evidence="1">
    <location>
        <begin position="35"/>
        <end position="64"/>
    </location>
</feature>
<feature type="compositionally biased region" description="Basic and acidic residues" evidence="1">
    <location>
        <begin position="23"/>
        <end position="34"/>
    </location>
</feature>
<dbReference type="AlphaFoldDB" id="A0A7W4IYC6"/>
<gene>
    <name evidence="3" type="ORF">HLH35_04145</name>
</gene>
<organism evidence="3 4">
    <name type="scientific">Gluconacetobacter asukensis</name>
    <dbReference type="NCBI Taxonomy" id="1017181"/>
    <lineage>
        <taxon>Bacteria</taxon>
        <taxon>Pseudomonadati</taxon>
        <taxon>Pseudomonadota</taxon>
        <taxon>Alphaproteobacteria</taxon>
        <taxon>Acetobacterales</taxon>
        <taxon>Acetobacteraceae</taxon>
        <taxon>Gluconacetobacter</taxon>
    </lineage>
</organism>
<feature type="signal peptide" evidence="2">
    <location>
        <begin position="1"/>
        <end position="18"/>
    </location>
</feature>
<feature type="region of interest" description="Disordered" evidence="1">
    <location>
        <begin position="23"/>
        <end position="64"/>
    </location>
</feature>
<feature type="chain" id="PRO_5031323108" evidence="2">
    <location>
        <begin position="19"/>
        <end position="64"/>
    </location>
</feature>
<comment type="caution">
    <text evidence="3">The sequence shown here is derived from an EMBL/GenBank/DDBJ whole genome shotgun (WGS) entry which is preliminary data.</text>
</comment>
<keyword evidence="2" id="KW-0732">Signal</keyword>
<dbReference type="EMBL" id="JABEQE010000002">
    <property type="protein sequence ID" value="MBB2171318.1"/>
    <property type="molecule type" value="Genomic_DNA"/>
</dbReference>